<dbReference type="InterPro" id="IPR050495">
    <property type="entry name" value="ATG22/LtaA_families"/>
</dbReference>
<dbReference type="GO" id="GO:0000329">
    <property type="term" value="C:fungal-type vacuole membrane"/>
    <property type="evidence" value="ECO:0007669"/>
    <property type="project" value="EnsemblFungi"/>
</dbReference>
<feature type="transmembrane region" description="Helical" evidence="10">
    <location>
        <begin position="93"/>
        <end position="112"/>
    </location>
</feature>
<accession>A0A0C7ND40</accession>
<evidence type="ECO:0000313" key="12">
    <source>
        <dbReference type="EMBL" id="CEP64294.1"/>
    </source>
</evidence>
<dbReference type="Gene3D" id="1.20.1250.20">
    <property type="entry name" value="MFS general substrate transporter like domains"/>
    <property type="match status" value="1"/>
</dbReference>
<dbReference type="PANTHER" id="PTHR23519:SF1">
    <property type="entry name" value="AUTOPHAGY-RELATED PROTEIN 22"/>
    <property type="match status" value="1"/>
</dbReference>
<keyword evidence="9 10" id="KW-0472">Membrane</keyword>
<evidence type="ECO:0000256" key="10">
    <source>
        <dbReference type="RuleBase" id="RU363073"/>
    </source>
</evidence>
<keyword evidence="4 10" id="KW-0926">Vacuole</keyword>
<dbReference type="PANTHER" id="PTHR23519">
    <property type="entry name" value="AUTOPHAGY-RELATED PROTEIN 22"/>
    <property type="match status" value="1"/>
</dbReference>
<evidence type="ECO:0000256" key="8">
    <source>
        <dbReference type="ARBA" id="ARBA00023006"/>
    </source>
</evidence>
<feature type="transmembrane region" description="Helical" evidence="10">
    <location>
        <begin position="399"/>
        <end position="425"/>
    </location>
</feature>
<feature type="transmembrane region" description="Helical" evidence="10">
    <location>
        <begin position="151"/>
        <end position="172"/>
    </location>
</feature>
<feature type="transmembrane region" description="Helical" evidence="10">
    <location>
        <begin position="237"/>
        <end position="256"/>
    </location>
</feature>
<feature type="transmembrane region" description="Helical" evidence="10">
    <location>
        <begin position="29"/>
        <end position="52"/>
    </location>
</feature>
<dbReference type="PROSITE" id="PS50850">
    <property type="entry name" value="MFS"/>
    <property type="match status" value="1"/>
</dbReference>
<dbReference type="GeneID" id="34687842"/>
<gene>
    <name evidence="12" type="ORF">LALA0_S11e00870g</name>
</gene>
<reference evidence="12 13" key="1">
    <citation type="submission" date="2014-12" db="EMBL/GenBank/DDBJ databases">
        <authorList>
            <person name="Neuveglise Cecile"/>
        </authorList>
    </citation>
    <scope>NUCLEOTIDE SEQUENCE [LARGE SCALE GENOMIC DNA]</scope>
    <source>
        <strain evidence="12 13">CBS 12615</strain>
    </source>
</reference>
<dbReference type="GO" id="GO:0032974">
    <property type="term" value="P:amino acid transmembrane export from vacuole"/>
    <property type="evidence" value="ECO:0007669"/>
    <property type="project" value="EnsemblFungi"/>
</dbReference>
<sequence>MNYQAVTSDEELVHQPDRDKKSSNNILGWYLYCFSSEPFIVSAVSTYVPLLLEQFARLNGVSVDDHSLNCVTPNQKCVLGVFNNSFYIDTASFALYTFSLSVLFQAVLVISISGLVDMWNSVKFRAYVILTFGILGGISTLAISQLNTSQFYSLAVLAVISNCCYGVVNVVGNSLLPVFTRDLIQYNTAHKHDDHEVITSVISGRGSGVGYVAALIVQLGSIVLIKNSKSHDSIQAAVFLVGLWWLAWQVPLTWLLQDVLPPLVEAQDIQVSNCFHYLAYGWRSLFEALKNASLLKDVVIFLIGWFIVSDSVTTINSTAILFAKTELEMKTVGLVTVSVLSLLSGIVGAFLIPQILASRFKLSQQGMMIFIICWAGVIPLYGVLGFFSDSFGLKHAGEMYVLAIWYGLAMGGLSAVSRSVFSLIIPSGKESTFFSLFSVTDKGSSIVGPFLAGFITDKTHNIRYSFYLLLALLLISVPVFKMLDVKRGKKEAQDLSNIQALND</sequence>
<feature type="transmembrane region" description="Helical" evidence="10">
    <location>
        <begin position="298"/>
        <end position="322"/>
    </location>
</feature>
<proteinExistence type="inferred from homology"/>
<dbReference type="RefSeq" id="XP_022630502.1">
    <property type="nucleotide sequence ID" value="XM_022775119.1"/>
</dbReference>
<evidence type="ECO:0000256" key="7">
    <source>
        <dbReference type="ARBA" id="ARBA00022989"/>
    </source>
</evidence>
<keyword evidence="8 10" id="KW-0072">Autophagy</keyword>
<dbReference type="Proteomes" id="UP000054304">
    <property type="component" value="Unassembled WGS sequence"/>
</dbReference>
<comment type="subcellular location">
    <subcellularLocation>
        <location evidence="1 10">Vacuole membrane</location>
        <topology evidence="1 10">Multi-pass membrane protein</topology>
    </subcellularLocation>
</comment>
<keyword evidence="7 10" id="KW-1133">Transmembrane helix</keyword>
<dbReference type="InterPro" id="IPR044738">
    <property type="entry name" value="Atg22"/>
</dbReference>
<comment type="similarity">
    <text evidence="2 10">Belongs to the ATG22 family.</text>
</comment>
<dbReference type="Pfam" id="PF11700">
    <property type="entry name" value="ATG22"/>
    <property type="match status" value="1"/>
</dbReference>
<dbReference type="InterPro" id="IPR036259">
    <property type="entry name" value="MFS_trans_sf"/>
</dbReference>
<organism evidence="12 13">
    <name type="scientific">Lachancea lanzarotensis</name>
    <dbReference type="NCBI Taxonomy" id="1245769"/>
    <lineage>
        <taxon>Eukaryota</taxon>
        <taxon>Fungi</taxon>
        <taxon>Dikarya</taxon>
        <taxon>Ascomycota</taxon>
        <taxon>Saccharomycotina</taxon>
        <taxon>Saccharomycetes</taxon>
        <taxon>Saccharomycetales</taxon>
        <taxon>Saccharomycetaceae</taxon>
        <taxon>Lachancea</taxon>
    </lineage>
</organism>
<protein>
    <recommendedName>
        <fullName evidence="10">Autophagy-related protein</fullName>
    </recommendedName>
</protein>
<keyword evidence="13" id="KW-1185">Reference proteome</keyword>
<dbReference type="GO" id="GO:0022857">
    <property type="term" value="F:transmembrane transporter activity"/>
    <property type="evidence" value="ECO:0007669"/>
    <property type="project" value="InterPro"/>
</dbReference>
<evidence type="ECO:0000256" key="3">
    <source>
        <dbReference type="ARBA" id="ARBA00022448"/>
    </source>
</evidence>
<dbReference type="HOGENOM" id="CLU_017518_1_0_1"/>
<feature type="transmembrane region" description="Helical" evidence="10">
    <location>
        <begin position="124"/>
        <end position="144"/>
    </location>
</feature>
<evidence type="ECO:0000256" key="4">
    <source>
        <dbReference type="ARBA" id="ARBA00022554"/>
    </source>
</evidence>
<dbReference type="SUPFAM" id="SSF103473">
    <property type="entry name" value="MFS general substrate transporter"/>
    <property type="match status" value="1"/>
</dbReference>
<evidence type="ECO:0000259" key="11">
    <source>
        <dbReference type="PROSITE" id="PS50850"/>
    </source>
</evidence>
<dbReference type="OrthoDB" id="42657at2759"/>
<dbReference type="InterPro" id="IPR024671">
    <property type="entry name" value="Atg22-like"/>
</dbReference>
<keyword evidence="6 10" id="KW-0029">Amino-acid transport</keyword>
<feature type="domain" description="Major facilitator superfamily (MFS) profile" evidence="11">
    <location>
        <begin position="297"/>
        <end position="503"/>
    </location>
</feature>
<comment type="function">
    <text evidence="10">Vacuolar effluxer which mediate the efflux of amino acids resulting from autophagic degradation. The release of autophagic amino acids allows the maintenance of protein synthesis and viability during nitrogen starvation.</text>
</comment>
<keyword evidence="5 10" id="KW-0812">Transmembrane</keyword>
<feature type="transmembrane region" description="Helical" evidence="10">
    <location>
        <begin position="464"/>
        <end position="483"/>
    </location>
</feature>
<dbReference type="STRING" id="1245769.A0A0C7ND40"/>
<evidence type="ECO:0000313" key="13">
    <source>
        <dbReference type="Proteomes" id="UP000054304"/>
    </source>
</evidence>
<dbReference type="CDD" id="cd17483">
    <property type="entry name" value="MFS_Atg22_like"/>
    <property type="match status" value="1"/>
</dbReference>
<evidence type="ECO:0000256" key="2">
    <source>
        <dbReference type="ARBA" id="ARBA00006978"/>
    </source>
</evidence>
<feature type="transmembrane region" description="Helical" evidence="10">
    <location>
        <begin position="208"/>
        <end position="225"/>
    </location>
</feature>
<keyword evidence="3 10" id="KW-0813">Transport</keyword>
<evidence type="ECO:0000256" key="6">
    <source>
        <dbReference type="ARBA" id="ARBA00022970"/>
    </source>
</evidence>
<evidence type="ECO:0000256" key="5">
    <source>
        <dbReference type="ARBA" id="ARBA00022692"/>
    </source>
</evidence>
<feature type="transmembrane region" description="Helical" evidence="10">
    <location>
        <begin position="368"/>
        <end position="387"/>
    </location>
</feature>
<dbReference type="InterPro" id="IPR020846">
    <property type="entry name" value="MFS_dom"/>
</dbReference>
<feature type="transmembrane region" description="Helical" evidence="10">
    <location>
        <begin position="334"/>
        <end position="356"/>
    </location>
</feature>
<dbReference type="GO" id="GO:0006914">
    <property type="term" value="P:autophagy"/>
    <property type="evidence" value="ECO:0007669"/>
    <property type="project" value="UniProtKB-KW"/>
</dbReference>
<evidence type="ECO:0000256" key="9">
    <source>
        <dbReference type="ARBA" id="ARBA00023136"/>
    </source>
</evidence>
<name>A0A0C7ND40_9SACH</name>
<evidence type="ECO:0000256" key="1">
    <source>
        <dbReference type="ARBA" id="ARBA00004128"/>
    </source>
</evidence>
<dbReference type="EMBL" id="LN736370">
    <property type="protein sequence ID" value="CEP64294.1"/>
    <property type="molecule type" value="Genomic_DNA"/>
</dbReference>
<dbReference type="AlphaFoldDB" id="A0A0C7ND40"/>